<evidence type="ECO:0000256" key="2">
    <source>
        <dbReference type="ARBA" id="ARBA00022679"/>
    </source>
</evidence>
<dbReference type="FunFam" id="3.30.160.60:FF:002405">
    <property type="entry name" value="tRNA dimethylallyltransferase"/>
    <property type="match status" value="1"/>
</dbReference>
<dbReference type="HAMAP" id="MF_00185">
    <property type="entry name" value="IPP_trans"/>
    <property type="match status" value="1"/>
</dbReference>
<dbReference type="Proteomes" id="UP001603857">
    <property type="component" value="Unassembled WGS sequence"/>
</dbReference>
<reference evidence="7 8" key="1">
    <citation type="submission" date="2024-08" db="EMBL/GenBank/DDBJ databases">
        <title>Insights into the chromosomal genome structure of Flemingia macrophylla.</title>
        <authorList>
            <person name="Ding Y."/>
            <person name="Zhao Y."/>
            <person name="Bi W."/>
            <person name="Wu M."/>
            <person name="Zhao G."/>
            <person name="Gong Y."/>
            <person name="Li W."/>
            <person name="Zhang P."/>
        </authorList>
    </citation>
    <scope>NUCLEOTIDE SEQUENCE [LARGE SCALE GENOMIC DNA]</scope>
    <source>
        <strain evidence="7">DYQJB</strain>
        <tissue evidence="7">Leaf</tissue>
    </source>
</reference>
<dbReference type="Gene3D" id="3.30.160.60">
    <property type="entry name" value="Classic Zinc Finger"/>
    <property type="match status" value="1"/>
</dbReference>
<keyword evidence="3" id="KW-0203">Cytokinin biosynthesis</keyword>
<sequence length="506" mass="56881">MATETESTVTSNPSNGKRPKVVVITGPTASGKSKLAVDLASHFPLEVINADSMQVYRGLDVLTNKLPLSHQNGTTVFPPHPIFPHPNLVRFLKSRFEFVAGVPHHLLGTVSPNVEFTAKAFRDSAIPIIDDILARNRLPVIVGGTNYYIQALVSEFLLDESAEDMDESCLGDPPCTVSDDSFIAETDGSNNSYNLLKDIDPVAANRIHPNNHRKINQYISLYTRTGVLPSKIFQGKAAEKWGQVDNLRYDCCFICVDASLTVLDRYVEQRVDCMMDDGLLNEVYDIYSLNADYGRGLRQAIGVREFEPLLKKFVKNIYEKERELTEGSILEKGQTLFNGNLMEVVRSSSNAESTILLDEAIVKVKLNTRRLVRRQKRMLSRLQTLFCWNIHYVDSTESISSKSEDVWTGQVVESAVQIVKSFLNENQISPSNFGTSNDNGMKISQRDLWTQYICKACGDRVLRGLHEWEQHRRGRGHRKRISSLKSKARGAPGFVEEKVEYSVVNC</sequence>
<feature type="compositionally biased region" description="Polar residues" evidence="6">
    <location>
        <begin position="1"/>
        <end position="15"/>
    </location>
</feature>
<dbReference type="Pfam" id="PF01715">
    <property type="entry name" value="IPPT"/>
    <property type="match status" value="1"/>
</dbReference>
<gene>
    <name evidence="7" type="ORF">Fmac_021921</name>
</gene>
<dbReference type="SUPFAM" id="SSF52540">
    <property type="entry name" value="P-loop containing nucleoside triphosphate hydrolases"/>
    <property type="match status" value="1"/>
</dbReference>
<evidence type="ECO:0000256" key="5">
    <source>
        <dbReference type="ARBA" id="ARBA00022840"/>
    </source>
</evidence>
<proteinExistence type="inferred from homology"/>
<dbReference type="Gene3D" id="1.10.20.140">
    <property type="match status" value="1"/>
</dbReference>
<dbReference type="Gene3D" id="3.40.50.300">
    <property type="entry name" value="P-loop containing nucleotide triphosphate hydrolases"/>
    <property type="match status" value="1"/>
</dbReference>
<dbReference type="AlphaFoldDB" id="A0ABD1LYB7"/>
<evidence type="ECO:0000256" key="4">
    <source>
        <dbReference type="ARBA" id="ARBA00022741"/>
    </source>
</evidence>
<dbReference type="InterPro" id="IPR018022">
    <property type="entry name" value="IPT"/>
</dbReference>
<dbReference type="InterPro" id="IPR027417">
    <property type="entry name" value="P-loop_NTPase"/>
</dbReference>
<evidence type="ECO:0000313" key="8">
    <source>
        <dbReference type="Proteomes" id="UP001603857"/>
    </source>
</evidence>
<accession>A0ABD1LYB7</accession>
<dbReference type="GO" id="GO:0005524">
    <property type="term" value="F:ATP binding"/>
    <property type="evidence" value="ECO:0007669"/>
    <property type="project" value="UniProtKB-KW"/>
</dbReference>
<evidence type="ECO:0000256" key="3">
    <source>
        <dbReference type="ARBA" id="ARBA00022712"/>
    </source>
</evidence>
<dbReference type="FunFam" id="1.10.20.140:FF:000012">
    <property type="entry name" value="LD10347p"/>
    <property type="match status" value="1"/>
</dbReference>
<dbReference type="PANTHER" id="PTHR11088">
    <property type="entry name" value="TRNA DIMETHYLALLYLTRANSFERASE"/>
    <property type="match status" value="1"/>
</dbReference>
<dbReference type="InterPro" id="IPR039657">
    <property type="entry name" value="Dimethylallyltransferase"/>
</dbReference>
<keyword evidence="8" id="KW-1185">Reference proteome</keyword>
<organism evidence="7 8">
    <name type="scientific">Flemingia macrophylla</name>
    <dbReference type="NCBI Taxonomy" id="520843"/>
    <lineage>
        <taxon>Eukaryota</taxon>
        <taxon>Viridiplantae</taxon>
        <taxon>Streptophyta</taxon>
        <taxon>Embryophyta</taxon>
        <taxon>Tracheophyta</taxon>
        <taxon>Spermatophyta</taxon>
        <taxon>Magnoliopsida</taxon>
        <taxon>eudicotyledons</taxon>
        <taxon>Gunneridae</taxon>
        <taxon>Pentapetalae</taxon>
        <taxon>rosids</taxon>
        <taxon>fabids</taxon>
        <taxon>Fabales</taxon>
        <taxon>Fabaceae</taxon>
        <taxon>Papilionoideae</taxon>
        <taxon>50 kb inversion clade</taxon>
        <taxon>NPAAA clade</taxon>
        <taxon>indigoferoid/millettioid clade</taxon>
        <taxon>Phaseoleae</taxon>
        <taxon>Flemingia</taxon>
    </lineage>
</organism>
<dbReference type="PANTHER" id="PTHR11088:SF82">
    <property type="entry name" value="TRNA DIMETHYLALLYLTRANSFERASE 2"/>
    <property type="match status" value="1"/>
</dbReference>
<evidence type="ECO:0000313" key="7">
    <source>
        <dbReference type="EMBL" id="KAL2328494.1"/>
    </source>
</evidence>
<evidence type="ECO:0000256" key="1">
    <source>
        <dbReference type="ARBA" id="ARBA00005842"/>
    </source>
</evidence>
<keyword evidence="4" id="KW-0547">Nucleotide-binding</keyword>
<evidence type="ECO:0008006" key="9">
    <source>
        <dbReference type="Google" id="ProtNLM"/>
    </source>
</evidence>
<keyword evidence="5" id="KW-0067">ATP-binding</keyword>
<protein>
    <recommendedName>
        <fullName evidence="9">tRNA dimethylallyltransferase 2</fullName>
    </recommendedName>
</protein>
<dbReference type="GO" id="GO:0009691">
    <property type="term" value="P:cytokinin biosynthetic process"/>
    <property type="evidence" value="ECO:0007669"/>
    <property type="project" value="UniProtKB-KW"/>
</dbReference>
<keyword evidence="2" id="KW-0808">Transferase</keyword>
<comment type="similarity">
    <text evidence="1">Belongs to the IPP transferase family.</text>
</comment>
<feature type="region of interest" description="Disordered" evidence="6">
    <location>
        <begin position="1"/>
        <end position="21"/>
    </location>
</feature>
<evidence type="ECO:0000256" key="6">
    <source>
        <dbReference type="SAM" id="MobiDB-lite"/>
    </source>
</evidence>
<dbReference type="EMBL" id="JBGMDY010000007">
    <property type="protein sequence ID" value="KAL2328494.1"/>
    <property type="molecule type" value="Genomic_DNA"/>
</dbReference>
<comment type="caution">
    <text evidence="7">The sequence shown here is derived from an EMBL/GenBank/DDBJ whole genome shotgun (WGS) entry which is preliminary data.</text>
</comment>
<dbReference type="GO" id="GO:0016765">
    <property type="term" value="F:transferase activity, transferring alkyl or aryl (other than methyl) groups"/>
    <property type="evidence" value="ECO:0007669"/>
    <property type="project" value="UniProtKB-ARBA"/>
</dbReference>
<name>A0ABD1LYB7_9FABA</name>